<dbReference type="AlphaFoldDB" id="K1STI2"/>
<keyword evidence="2" id="KW-0378">Hydrolase</keyword>
<dbReference type="GO" id="GO:0016787">
    <property type="term" value="F:hydrolase activity"/>
    <property type="evidence" value="ECO:0007669"/>
    <property type="project" value="UniProtKB-KW"/>
</dbReference>
<dbReference type="InterPro" id="IPR002477">
    <property type="entry name" value="Peptidoglycan-bd-like"/>
</dbReference>
<sequence>DGVFGEGTQASVRAFQKIFDLPQTGEVDFSTWYKISQIYVGITRIAEGIPRG</sequence>
<gene>
    <name evidence="2" type="ORF">OBE_08754</name>
</gene>
<dbReference type="InterPro" id="IPR036366">
    <property type="entry name" value="PGBDSf"/>
</dbReference>
<dbReference type="SUPFAM" id="SSF47090">
    <property type="entry name" value="PGBD-like"/>
    <property type="match status" value="1"/>
</dbReference>
<comment type="caution">
    <text evidence="2">The sequence shown here is derived from an EMBL/GenBank/DDBJ whole genome shotgun (WGS) entry which is preliminary data.</text>
</comment>
<feature type="non-terminal residue" evidence="2">
    <location>
        <position position="1"/>
    </location>
</feature>
<protein>
    <submittedName>
        <fullName evidence="2">Protein containing Peptidoglycan binding-like domain protein</fullName>
        <ecNumber evidence="2">3.-.-.-</ecNumber>
    </submittedName>
</protein>
<dbReference type="Gene3D" id="1.10.101.10">
    <property type="entry name" value="PGBD-like superfamily/PGBD"/>
    <property type="match status" value="1"/>
</dbReference>
<name>K1STI2_9ZZZZ</name>
<evidence type="ECO:0000259" key="1">
    <source>
        <dbReference type="Pfam" id="PF01471"/>
    </source>
</evidence>
<feature type="domain" description="Peptidoglycan binding-like" evidence="1">
    <location>
        <begin position="1"/>
        <end position="34"/>
    </location>
</feature>
<dbReference type="EC" id="3.-.-.-" evidence="2"/>
<evidence type="ECO:0000313" key="2">
    <source>
        <dbReference type="EMBL" id="EKC60873.1"/>
    </source>
</evidence>
<dbReference type="EMBL" id="AJWZ01006049">
    <property type="protein sequence ID" value="EKC60873.1"/>
    <property type="molecule type" value="Genomic_DNA"/>
</dbReference>
<reference evidence="2" key="1">
    <citation type="journal article" date="2013" name="Environ. Microbiol.">
        <title>Microbiota from the distal guts of lean and obese adolescents exhibit partial functional redundancy besides clear differences in community structure.</title>
        <authorList>
            <person name="Ferrer M."/>
            <person name="Ruiz A."/>
            <person name="Lanza F."/>
            <person name="Haange S.B."/>
            <person name="Oberbach A."/>
            <person name="Till H."/>
            <person name="Bargiela R."/>
            <person name="Campoy C."/>
            <person name="Segura M.T."/>
            <person name="Richter M."/>
            <person name="von Bergen M."/>
            <person name="Seifert J."/>
            <person name="Suarez A."/>
        </authorList>
    </citation>
    <scope>NUCLEOTIDE SEQUENCE</scope>
</reference>
<proteinExistence type="predicted"/>
<accession>K1STI2</accession>
<dbReference type="Pfam" id="PF01471">
    <property type="entry name" value="PG_binding_1"/>
    <property type="match status" value="1"/>
</dbReference>
<organism evidence="2">
    <name type="scientific">human gut metagenome</name>
    <dbReference type="NCBI Taxonomy" id="408170"/>
    <lineage>
        <taxon>unclassified sequences</taxon>
        <taxon>metagenomes</taxon>
        <taxon>organismal metagenomes</taxon>
    </lineage>
</organism>
<dbReference type="InterPro" id="IPR036365">
    <property type="entry name" value="PGBD-like_sf"/>
</dbReference>